<dbReference type="OrthoDB" id="9154310at2"/>
<dbReference type="PROSITE" id="PS51257">
    <property type="entry name" value="PROKAR_LIPOPROTEIN"/>
    <property type="match status" value="1"/>
</dbReference>
<sequence>MRLCDESKIRAARGGAALLGAVLVACSAALDWRTAPLSAPVQALLPCKPEQGERAVPLLGPDQPAVPLRVLSCTADGRTWVLAEARLPHEAAAPQAMTHWLRASWATLGVAPEGDALPPGWLEQPCQARGAAQQRCVRGHGQAPDGRAVLAQLHYSARGGWLLQAAVYGGAQPLPQAQAEAFWGAVAWRAAGP</sequence>
<dbReference type="RefSeq" id="WP_132962137.1">
    <property type="nucleotide sequence ID" value="NZ_SMAH01000005.1"/>
</dbReference>
<dbReference type="Proteomes" id="UP000315577">
    <property type="component" value="Unassembled WGS sequence"/>
</dbReference>
<dbReference type="AlphaFoldDB" id="A0A4R3LE10"/>
<gene>
    <name evidence="1" type="ORF">EDC36_1059</name>
    <name evidence="2" type="ORF">Tigna_01489</name>
</gene>
<organism evidence="1 3">
    <name type="scientific">Tepidimonas ignava</name>
    <dbReference type="NCBI Taxonomy" id="114249"/>
    <lineage>
        <taxon>Bacteria</taxon>
        <taxon>Pseudomonadati</taxon>
        <taxon>Pseudomonadota</taxon>
        <taxon>Betaproteobacteria</taxon>
        <taxon>Burkholderiales</taxon>
        <taxon>Tepidimonas</taxon>
    </lineage>
</organism>
<evidence type="ECO:0000313" key="2">
    <source>
        <dbReference type="EMBL" id="TSE21762.1"/>
    </source>
</evidence>
<keyword evidence="4" id="KW-1185">Reference proteome</keyword>
<evidence type="ECO:0000313" key="1">
    <source>
        <dbReference type="EMBL" id="TCS98253.1"/>
    </source>
</evidence>
<name>A0A4R3LE10_9BURK</name>
<dbReference type="Proteomes" id="UP000295536">
    <property type="component" value="Unassembled WGS sequence"/>
</dbReference>
<evidence type="ECO:0000313" key="4">
    <source>
        <dbReference type="Proteomes" id="UP000315577"/>
    </source>
</evidence>
<dbReference type="EMBL" id="SMAH01000005">
    <property type="protein sequence ID" value="TCS98253.1"/>
    <property type="molecule type" value="Genomic_DNA"/>
</dbReference>
<reference evidence="2 4" key="2">
    <citation type="submission" date="2019-07" db="EMBL/GenBank/DDBJ databases">
        <title>Tepidimonas ignava SPS-1037 draft genome.</title>
        <authorList>
            <person name="Da Costa M.S."/>
            <person name="Froufe H.J.C."/>
            <person name="Egas C."/>
            <person name="Albuquerque L."/>
        </authorList>
    </citation>
    <scope>NUCLEOTIDE SEQUENCE [LARGE SCALE GENOMIC DNA]</scope>
    <source>
        <strain evidence="2 4">SPS-1037</strain>
    </source>
</reference>
<comment type="caution">
    <text evidence="1">The sequence shown here is derived from an EMBL/GenBank/DDBJ whole genome shotgun (WGS) entry which is preliminary data.</text>
</comment>
<dbReference type="EMBL" id="VJNC01000009">
    <property type="protein sequence ID" value="TSE21762.1"/>
    <property type="molecule type" value="Genomic_DNA"/>
</dbReference>
<reference evidence="1 3" key="1">
    <citation type="submission" date="2019-03" db="EMBL/GenBank/DDBJ databases">
        <title>Genomic Encyclopedia of Type Strains, Phase IV (KMG-IV): sequencing the most valuable type-strain genomes for metagenomic binning, comparative biology and taxonomic classification.</title>
        <authorList>
            <person name="Goeker M."/>
        </authorList>
    </citation>
    <scope>NUCLEOTIDE SEQUENCE [LARGE SCALE GENOMIC DNA]</scope>
    <source>
        <strain evidence="1 3">DSM 12034</strain>
    </source>
</reference>
<evidence type="ECO:0000313" key="3">
    <source>
        <dbReference type="Proteomes" id="UP000295536"/>
    </source>
</evidence>
<protein>
    <submittedName>
        <fullName evidence="1">Uncharacterized protein</fullName>
    </submittedName>
</protein>
<proteinExistence type="predicted"/>
<accession>A0A4R3LE10</accession>